<keyword evidence="3" id="KW-1185">Reference proteome</keyword>
<sequence>MKIKALVLSTIMATAVLLAGCGAKENTASKAPANNTKTDATASASVTSDPEVFAKSLGKDGKWIIAATKDITVNKDLVLEGEFKNGKKDNAGKELIQRKIALYTQDDKRNVTARFTLTAPKITIKSPQASIQHGTFKGDVYVETNDFQLVDAKVDGNIYFKDDAAKAGFKMDGTSSVTGKQEVQK</sequence>
<gene>
    <name evidence="2" type="ORF">bsdE14_03870</name>
</gene>
<comment type="caution">
    <text evidence="2">The sequence shown here is derived from an EMBL/GenBank/DDBJ whole genome shotgun (WGS) entry which is preliminary data.</text>
</comment>
<evidence type="ECO:0000313" key="3">
    <source>
        <dbReference type="Proteomes" id="UP001208567"/>
    </source>
</evidence>
<feature type="chain" id="PRO_5046063390" evidence="1">
    <location>
        <begin position="20"/>
        <end position="185"/>
    </location>
</feature>
<keyword evidence="2" id="KW-0449">Lipoprotein</keyword>
<feature type="signal peptide" evidence="1">
    <location>
        <begin position="1"/>
        <end position="19"/>
    </location>
</feature>
<accession>A0ABQ5N1B6</accession>
<dbReference type="PROSITE" id="PS51257">
    <property type="entry name" value="PROKAR_LIPOPROTEIN"/>
    <property type="match status" value="1"/>
</dbReference>
<dbReference type="RefSeq" id="WP_264848249.1">
    <property type="nucleotide sequence ID" value="NZ_BRXR01000001.1"/>
</dbReference>
<name>A0ABQ5N1B6_9CLOT</name>
<reference evidence="2 3" key="1">
    <citation type="journal article" date="2024" name="Int. J. Syst. Evol. Microbiol.">
        <title>Clostridium omnivorum sp. nov., isolated from anoxic soil under the treatment of reductive soil disinfestation.</title>
        <authorList>
            <person name="Ueki A."/>
            <person name="Tonouchi A."/>
            <person name="Kaku N."/>
            <person name="Honma S."/>
            <person name="Ueki K."/>
        </authorList>
    </citation>
    <scope>NUCLEOTIDE SEQUENCE [LARGE SCALE GENOMIC DNA]</scope>
    <source>
        <strain evidence="2 3">E14</strain>
    </source>
</reference>
<evidence type="ECO:0000313" key="2">
    <source>
        <dbReference type="EMBL" id="GLC28977.1"/>
    </source>
</evidence>
<organism evidence="2 3">
    <name type="scientific">Clostridium omnivorum</name>
    <dbReference type="NCBI Taxonomy" id="1604902"/>
    <lineage>
        <taxon>Bacteria</taxon>
        <taxon>Bacillati</taxon>
        <taxon>Bacillota</taxon>
        <taxon>Clostridia</taxon>
        <taxon>Eubacteriales</taxon>
        <taxon>Clostridiaceae</taxon>
        <taxon>Clostridium</taxon>
    </lineage>
</organism>
<protein>
    <submittedName>
        <fullName evidence="2">Lipoprotein</fullName>
    </submittedName>
</protein>
<proteinExistence type="predicted"/>
<dbReference type="Proteomes" id="UP001208567">
    <property type="component" value="Unassembled WGS sequence"/>
</dbReference>
<evidence type="ECO:0000256" key="1">
    <source>
        <dbReference type="SAM" id="SignalP"/>
    </source>
</evidence>
<keyword evidence="1" id="KW-0732">Signal</keyword>
<dbReference type="EMBL" id="BRXR01000001">
    <property type="protein sequence ID" value="GLC28977.1"/>
    <property type="molecule type" value="Genomic_DNA"/>
</dbReference>